<name>A0ABS8PR50_9BACT</name>
<dbReference type="PANTHER" id="PTHR46124:SF4">
    <property type="entry name" value="HYDROLASE TATD"/>
    <property type="match status" value="1"/>
</dbReference>
<evidence type="ECO:0000256" key="3">
    <source>
        <dbReference type="ARBA" id="ARBA00022801"/>
    </source>
</evidence>
<dbReference type="CDD" id="cd01310">
    <property type="entry name" value="TatD_DNAse"/>
    <property type="match status" value="1"/>
</dbReference>
<dbReference type="InterPro" id="IPR001130">
    <property type="entry name" value="TatD-like"/>
</dbReference>
<proteinExistence type="inferred from homology"/>
<dbReference type="PANTHER" id="PTHR46124">
    <property type="entry name" value="D-AMINOACYL-TRNA DEACYLASE"/>
    <property type="match status" value="1"/>
</dbReference>
<comment type="similarity">
    <text evidence="1">Belongs to the metallo-dependent hydrolases superfamily. TatD-type hydrolase family.</text>
</comment>
<gene>
    <name evidence="4" type="ORF">LQ567_12385</name>
</gene>
<dbReference type="SUPFAM" id="SSF51556">
    <property type="entry name" value="Metallo-dependent hydrolases"/>
    <property type="match status" value="1"/>
</dbReference>
<keyword evidence="5" id="KW-1185">Reference proteome</keyword>
<dbReference type="Pfam" id="PF01026">
    <property type="entry name" value="TatD_DNase"/>
    <property type="match status" value="1"/>
</dbReference>
<keyword evidence="3 4" id="KW-0378">Hydrolase</keyword>
<dbReference type="InterPro" id="IPR015991">
    <property type="entry name" value="TatD/YcfH-like"/>
</dbReference>
<dbReference type="PROSITE" id="PS01091">
    <property type="entry name" value="TATD_3"/>
    <property type="match status" value="1"/>
</dbReference>
<dbReference type="GO" id="GO:0016787">
    <property type="term" value="F:hydrolase activity"/>
    <property type="evidence" value="ECO:0007669"/>
    <property type="project" value="UniProtKB-KW"/>
</dbReference>
<dbReference type="InterPro" id="IPR032466">
    <property type="entry name" value="Metal_Hydrolase"/>
</dbReference>
<evidence type="ECO:0000313" key="4">
    <source>
        <dbReference type="EMBL" id="MCD2423566.1"/>
    </source>
</evidence>
<dbReference type="Proteomes" id="UP001199816">
    <property type="component" value="Unassembled WGS sequence"/>
</dbReference>
<reference evidence="4 5" key="1">
    <citation type="submission" date="2021-11" db="EMBL/GenBank/DDBJ databases">
        <title>Genomic of Niabella pedocola.</title>
        <authorList>
            <person name="Wu T."/>
        </authorList>
    </citation>
    <scope>NUCLEOTIDE SEQUENCE [LARGE SCALE GENOMIC DNA]</scope>
    <source>
        <strain evidence="4 5">JCM 31011</strain>
    </source>
</reference>
<dbReference type="PIRSF" id="PIRSF005902">
    <property type="entry name" value="DNase_TatD"/>
    <property type="match status" value="1"/>
</dbReference>
<dbReference type="NCBIfam" id="TIGR00010">
    <property type="entry name" value="YchF/TatD family DNA exonuclease"/>
    <property type="match status" value="1"/>
</dbReference>
<protein>
    <submittedName>
        <fullName evidence="4">TatD family hydrolase</fullName>
    </submittedName>
</protein>
<dbReference type="RefSeq" id="WP_231004827.1">
    <property type="nucleotide sequence ID" value="NZ_JAJNEC010000005.1"/>
</dbReference>
<evidence type="ECO:0000256" key="1">
    <source>
        <dbReference type="ARBA" id="ARBA00009275"/>
    </source>
</evidence>
<sequence>MLIDTHAHIYSKEFDTDRAEMIRRAFDASVDAILMPAIDSETHPSMLQVEADYPGKCLSMIGLHPVSVKENFREELQKIETLLKERSFIAIGETGLDFYWDLSFKEQQEAALEQQIEWALEYALPLVIHSRESTDACLEIIKKHTSRGLRGVFHCFGGSLDQAKAIIDAGFYLGIGGVLTFKKAGLDQVLKEVPLEHIILETDAPYLAPVPYRGKRNEPAYLPLIAQKLAEVTGTDLAEIARITTANAKKLFAL</sequence>
<dbReference type="InterPro" id="IPR018228">
    <property type="entry name" value="DNase_TatD-rel_CS"/>
</dbReference>
<organism evidence="4 5">
    <name type="scientific">Niabella pedocola</name>
    <dbReference type="NCBI Taxonomy" id="1752077"/>
    <lineage>
        <taxon>Bacteria</taxon>
        <taxon>Pseudomonadati</taxon>
        <taxon>Bacteroidota</taxon>
        <taxon>Chitinophagia</taxon>
        <taxon>Chitinophagales</taxon>
        <taxon>Chitinophagaceae</taxon>
        <taxon>Niabella</taxon>
    </lineage>
</organism>
<evidence type="ECO:0000256" key="2">
    <source>
        <dbReference type="ARBA" id="ARBA00022723"/>
    </source>
</evidence>
<dbReference type="Gene3D" id="3.20.20.140">
    <property type="entry name" value="Metal-dependent hydrolases"/>
    <property type="match status" value="1"/>
</dbReference>
<evidence type="ECO:0000313" key="5">
    <source>
        <dbReference type="Proteomes" id="UP001199816"/>
    </source>
</evidence>
<accession>A0ABS8PR50</accession>
<dbReference type="EMBL" id="JAJNEC010000005">
    <property type="protein sequence ID" value="MCD2423566.1"/>
    <property type="molecule type" value="Genomic_DNA"/>
</dbReference>
<keyword evidence="2" id="KW-0479">Metal-binding</keyword>
<comment type="caution">
    <text evidence="4">The sequence shown here is derived from an EMBL/GenBank/DDBJ whole genome shotgun (WGS) entry which is preliminary data.</text>
</comment>